<evidence type="ECO:0000256" key="9">
    <source>
        <dbReference type="ARBA" id="ARBA00022840"/>
    </source>
</evidence>
<comment type="subcellular location">
    <subcellularLocation>
        <location evidence="1">Membrane</location>
        <topology evidence="1">Multi-pass membrane protein</topology>
    </subcellularLocation>
</comment>
<dbReference type="GO" id="GO:0005524">
    <property type="term" value="F:ATP binding"/>
    <property type="evidence" value="ECO:0007669"/>
    <property type="project" value="UniProtKB-KW"/>
</dbReference>
<evidence type="ECO:0000256" key="15">
    <source>
        <dbReference type="SAM" id="Phobius"/>
    </source>
</evidence>
<dbReference type="InterPro" id="IPR018303">
    <property type="entry name" value="ATPase_P-typ_P_site"/>
</dbReference>
<feature type="transmembrane region" description="Helical" evidence="15">
    <location>
        <begin position="689"/>
        <end position="710"/>
    </location>
</feature>
<dbReference type="PROSITE" id="PS00154">
    <property type="entry name" value="ATPASE_E1_E2"/>
    <property type="match status" value="1"/>
</dbReference>
<dbReference type="RefSeq" id="WP_323442229.1">
    <property type="nucleotide sequence ID" value="NZ_JAYFNS010000002.1"/>
</dbReference>
<dbReference type="EMBL" id="VLKH01000007">
    <property type="protein sequence ID" value="TWH79014.1"/>
    <property type="molecule type" value="Genomic_DNA"/>
</dbReference>
<evidence type="ECO:0000256" key="3">
    <source>
        <dbReference type="ARBA" id="ARBA00022448"/>
    </source>
</evidence>
<evidence type="ECO:0000256" key="5">
    <source>
        <dbReference type="ARBA" id="ARBA00022692"/>
    </source>
</evidence>
<keyword evidence="8" id="KW-0106">Calcium</keyword>
<feature type="transmembrane region" description="Helical" evidence="15">
    <location>
        <begin position="238"/>
        <end position="259"/>
    </location>
</feature>
<keyword evidence="3" id="KW-0813">Transport</keyword>
<dbReference type="Pfam" id="PF00689">
    <property type="entry name" value="Cation_ATPase_C"/>
    <property type="match status" value="1"/>
</dbReference>
<dbReference type="SMART" id="SM00831">
    <property type="entry name" value="Cation_ATPase_N"/>
    <property type="match status" value="1"/>
</dbReference>
<keyword evidence="4" id="KW-0109">Calcium transport</keyword>
<evidence type="ECO:0000256" key="6">
    <source>
        <dbReference type="ARBA" id="ARBA00022723"/>
    </source>
</evidence>
<dbReference type="NCBIfam" id="TIGR01494">
    <property type="entry name" value="ATPase_P-type"/>
    <property type="match status" value="1"/>
</dbReference>
<dbReference type="Gene3D" id="3.40.50.1000">
    <property type="entry name" value="HAD superfamily/HAD-like"/>
    <property type="match status" value="1"/>
</dbReference>
<dbReference type="SFLD" id="SFLDS00003">
    <property type="entry name" value="Haloacid_Dehalogenase"/>
    <property type="match status" value="1"/>
</dbReference>
<dbReference type="InterPro" id="IPR008250">
    <property type="entry name" value="ATPase_P-typ_transduc_dom_A_sf"/>
</dbReference>
<dbReference type="GO" id="GO:0016887">
    <property type="term" value="F:ATP hydrolysis activity"/>
    <property type="evidence" value="ECO:0007669"/>
    <property type="project" value="InterPro"/>
</dbReference>
<dbReference type="SUPFAM" id="SSF81660">
    <property type="entry name" value="Metal cation-transporting ATPase, ATP-binding domain N"/>
    <property type="match status" value="1"/>
</dbReference>
<sequence>MHAMKNYNKIYRGLSSDEAAKSRKTFGANIIEPGKRKTFLSHYAASFADPTIKILLVALGLNILLFIENFNWYESIGIAVSIILATMVSSISEYGSQLAFEKLVEDAQKIKCKVYRDGSLTEVPTSEVVKGDFVKLEQGDRIPADGILIDGQVDVDQSPLNGETKEAHKVSAAIVDYDKTDDLNFSNPHLVFNSSTVCQGSATMLVTAVGEKTYYGSLARELQHDKSDSPLKERLKDLAAFISRIGYLGAFLILVSSLFKSIAMDNHFNMAEIIMYMSNPYTLAQDVIRALTLAVTIIVVAVPEGLPVMITVVLSSNMKRMIKDNVLVRKLVGIETAGSLNILFTDKTGTLTVGKMQVSKFITGNGKIYENMHNLKEEKNLWKIIYISSVYNNGSTIGHDGKKQSPVGGNSTDRAMLGFAMSYPVINADVRKLSEISFDSKNKFSASSVTGDLNVTLLKGAPDKILPFCTHYYCEDGTKSELNNIFQINKLTKDMSSAGNRLLALATSDAATDKLLKGFSNLTLVGIACIKDELREDAAKSIEEVTNAGVQVVMITGDGKETAVSIGKESNLLDYARGDIVLTSDEMKNMTDDQLKKALPKIRVVARALPSDKSRLVRLSQEMNLVAGMTGDGVNDAPALKRADVGFSLGSGTEVAKEASDIVILDDNFSSIVKAILYGRTIFKSIRKFIVFQLTINICAMSITLISQFLGIETPITVTQMLWINMVMDTLAGLAFAGEAPLPEYMEELPKKKGEKIINDYMENQIVISAVYTTFLCILFLKFPGIGSRFRYSAGSEYMMTGFFALFMFCAIFNSLNARTQRINIMSNIIKNKSFVTIMSLVCIIQILILYFGGRVFRTYGLTTGELLTVLSISFTVIPLDLMRKSFLRLCHTKEEVAKFL</sequence>
<keyword evidence="10" id="KW-0460">Magnesium</keyword>
<dbReference type="Gene3D" id="2.70.150.10">
    <property type="entry name" value="Calcium-transporting ATPase, cytoplasmic transduction domain A"/>
    <property type="match status" value="1"/>
</dbReference>
<proteinExistence type="predicted"/>
<dbReference type="AlphaFoldDB" id="A0A562J7V2"/>
<evidence type="ECO:0000259" key="16">
    <source>
        <dbReference type="SMART" id="SM00831"/>
    </source>
</evidence>
<feature type="transmembrane region" description="Helical" evidence="15">
    <location>
        <begin position="860"/>
        <end position="880"/>
    </location>
</feature>
<evidence type="ECO:0000313" key="18">
    <source>
        <dbReference type="Proteomes" id="UP000315343"/>
    </source>
</evidence>
<evidence type="ECO:0000256" key="12">
    <source>
        <dbReference type="ARBA" id="ARBA00022989"/>
    </source>
</evidence>
<evidence type="ECO:0000256" key="2">
    <source>
        <dbReference type="ARBA" id="ARBA00012790"/>
    </source>
</evidence>
<keyword evidence="5 15" id="KW-0812">Transmembrane</keyword>
<dbReference type="SUPFAM" id="SSF81653">
    <property type="entry name" value="Calcium ATPase, transduction domain A"/>
    <property type="match status" value="1"/>
</dbReference>
<feature type="transmembrane region" description="Helical" evidence="15">
    <location>
        <begin position="72"/>
        <end position="92"/>
    </location>
</feature>
<dbReference type="SUPFAM" id="SSF56784">
    <property type="entry name" value="HAD-like"/>
    <property type="match status" value="1"/>
</dbReference>
<dbReference type="PRINTS" id="PR00119">
    <property type="entry name" value="CATATPASE"/>
</dbReference>
<keyword evidence="14 15" id="KW-0472">Membrane</keyword>
<dbReference type="InterPro" id="IPR023299">
    <property type="entry name" value="ATPase_P-typ_cyto_dom_N"/>
</dbReference>
<feature type="transmembrane region" description="Helical" evidence="15">
    <location>
        <begin position="798"/>
        <end position="816"/>
    </location>
</feature>
<reference evidence="17 18" key="1">
    <citation type="submission" date="2019-07" db="EMBL/GenBank/DDBJ databases">
        <title>Genomic Encyclopedia of Type Strains, Phase I: the one thousand microbial genomes (KMG-I) project.</title>
        <authorList>
            <person name="Kyrpides N."/>
        </authorList>
    </citation>
    <scope>NUCLEOTIDE SEQUENCE [LARGE SCALE GENOMIC DNA]</scope>
    <source>
        <strain evidence="17 18">DSM 13558</strain>
    </source>
</reference>
<organism evidence="17 18">
    <name type="scientific">Sedimentibacter saalensis</name>
    <dbReference type="NCBI Taxonomy" id="130788"/>
    <lineage>
        <taxon>Bacteria</taxon>
        <taxon>Bacillati</taxon>
        <taxon>Bacillota</taxon>
        <taxon>Tissierellia</taxon>
        <taxon>Sedimentibacter</taxon>
    </lineage>
</organism>
<evidence type="ECO:0000256" key="10">
    <source>
        <dbReference type="ARBA" id="ARBA00022842"/>
    </source>
</evidence>
<dbReference type="Proteomes" id="UP000315343">
    <property type="component" value="Unassembled WGS sequence"/>
</dbReference>
<keyword evidence="18" id="KW-1185">Reference proteome</keyword>
<dbReference type="GO" id="GO:0005886">
    <property type="term" value="C:plasma membrane"/>
    <property type="evidence" value="ECO:0007669"/>
    <property type="project" value="TreeGrafter"/>
</dbReference>
<dbReference type="Pfam" id="PF13246">
    <property type="entry name" value="Cation_ATPase"/>
    <property type="match status" value="1"/>
</dbReference>
<evidence type="ECO:0000256" key="13">
    <source>
        <dbReference type="ARBA" id="ARBA00023065"/>
    </source>
</evidence>
<dbReference type="InterPro" id="IPR059000">
    <property type="entry name" value="ATPase_P-type_domA"/>
</dbReference>
<dbReference type="InterPro" id="IPR036412">
    <property type="entry name" value="HAD-like_sf"/>
</dbReference>
<name>A0A562J7V2_9FIRM</name>
<evidence type="ECO:0000256" key="11">
    <source>
        <dbReference type="ARBA" id="ARBA00022967"/>
    </source>
</evidence>
<dbReference type="InterPro" id="IPR006068">
    <property type="entry name" value="ATPase_P-typ_cation-transptr_C"/>
</dbReference>
<dbReference type="InterPro" id="IPR023214">
    <property type="entry name" value="HAD_sf"/>
</dbReference>
<dbReference type="PRINTS" id="PR00120">
    <property type="entry name" value="HATPASE"/>
</dbReference>
<evidence type="ECO:0000256" key="8">
    <source>
        <dbReference type="ARBA" id="ARBA00022837"/>
    </source>
</evidence>
<feature type="transmembrane region" description="Helical" evidence="15">
    <location>
        <begin position="722"/>
        <end position="745"/>
    </location>
</feature>
<dbReference type="PANTHER" id="PTHR24093">
    <property type="entry name" value="CATION TRANSPORTING ATPASE"/>
    <property type="match status" value="1"/>
</dbReference>
<feature type="transmembrane region" description="Helical" evidence="15">
    <location>
        <begin position="287"/>
        <end position="314"/>
    </location>
</feature>
<dbReference type="EC" id="7.2.2.10" evidence="2"/>
<dbReference type="Gene3D" id="3.40.1110.10">
    <property type="entry name" value="Calcium-transporting ATPase, cytoplasmic domain N"/>
    <property type="match status" value="1"/>
</dbReference>
<dbReference type="Gene3D" id="1.20.1110.10">
    <property type="entry name" value="Calcium-transporting ATPase, transmembrane domain"/>
    <property type="match status" value="1"/>
</dbReference>
<dbReference type="Pfam" id="PF00690">
    <property type="entry name" value="Cation_ATPase_N"/>
    <property type="match status" value="1"/>
</dbReference>
<keyword evidence="13" id="KW-0406">Ion transport</keyword>
<dbReference type="InterPro" id="IPR006408">
    <property type="entry name" value="P-type_ATPase_IIB"/>
</dbReference>
<evidence type="ECO:0000256" key="7">
    <source>
        <dbReference type="ARBA" id="ARBA00022741"/>
    </source>
</evidence>
<feature type="transmembrane region" description="Helical" evidence="15">
    <location>
        <begin position="836"/>
        <end position="854"/>
    </location>
</feature>
<dbReference type="GO" id="GO:0046872">
    <property type="term" value="F:metal ion binding"/>
    <property type="evidence" value="ECO:0007669"/>
    <property type="project" value="UniProtKB-KW"/>
</dbReference>
<evidence type="ECO:0000256" key="1">
    <source>
        <dbReference type="ARBA" id="ARBA00004141"/>
    </source>
</evidence>
<dbReference type="NCBIfam" id="TIGR01517">
    <property type="entry name" value="ATPase-IIB_Ca"/>
    <property type="match status" value="1"/>
</dbReference>
<keyword evidence="6" id="KW-0479">Metal-binding</keyword>
<dbReference type="SFLD" id="SFLDF00027">
    <property type="entry name" value="p-type_atpase"/>
    <property type="match status" value="1"/>
</dbReference>
<dbReference type="PANTHER" id="PTHR24093:SF477">
    <property type="entry name" value="CALCIUM-TRANSPORTING ATPASE"/>
    <property type="match status" value="1"/>
</dbReference>
<dbReference type="InterPro" id="IPR004014">
    <property type="entry name" value="ATPase_P-typ_cation-transptr_N"/>
</dbReference>
<protein>
    <recommendedName>
        <fullName evidence="2">P-type Ca(2+) transporter</fullName>
        <ecNumber evidence="2">7.2.2.10</ecNumber>
    </recommendedName>
</protein>
<comment type="caution">
    <text evidence="17">The sequence shown here is derived from an EMBL/GenBank/DDBJ whole genome shotgun (WGS) entry which is preliminary data.</text>
</comment>
<accession>A0A562J7V2</accession>
<dbReference type="InterPro" id="IPR044492">
    <property type="entry name" value="P_typ_ATPase_HD_dom"/>
</dbReference>
<evidence type="ECO:0000256" key="4">
    <source>
        <dbReference type="ARBA" id="ARBA00022568"/>
    </source>
</evidence>
<feature type="transmembrane region" description="Helical" evidence="15">
    <location>
        <begin position="43"/>
        <end position="66"/>
    </location>
</feature>
<keyword evidence="12 15" id="KW-1133">Transmembrane helix</keyword>
<keyword evidence="7" id="KW-0547">Nucleotide-binding</keyword>
<dbReference type="InterPro" id="IPR001757">
    <property type="entry name" value="P_typ_ATPase"/>
</dbReference>
<dbReference type="GO" id="GO:0005388">
    <property type="term" value="F:P-type calcium transporter activity"/>
    <property type="evidence" value="ECO:0007669"/>
    <property type="project" value="UniProtKB-EC"/>
</dbReference>
<feature type="domain" description="Cation-transporting P-type ATPase N-terminal" evidence="16">
    <location>
        <begin position="2"/>
        <end position="67"/>
    </location>
</feature>
<dbReference type="InterPro" id="IPR023298">
    <property type="entry name" value="ATPase_P-typ_TM_dom_sf"/>
</dbReference>
<gene>
    <name evidence="17" type="ORF">LY60_02542</name>
</gene>
<keyword evidence="9" id="KW-0067">ATP-binding</keyword>
<dbReference type="Pfam" id="PF00122">
    <property type="entry name" value="E1-E2_ATPase"/>
    <property type="match status" value="1"/>
</dbReference>
<evidence type="ECO:0000313" key="17">
    <source>
        <dbReference type="EMBL" id="TWH79014.1"/>
    </source>
</evidence>
<dbReference type="SUPFAM" id="SSF81665">
    <property type="entry name" value="Calcium ATPase, transmembrane domain M"/>
    <property type="match status" value="1"/>
</dbReference>
<dbReference type="SFLD" id="SFLDG00002">
    <property type="entry name" value="C1.7:_P-type_atpase_like"/>
    <property type="match status" value="1"/>
</dbReference>
<keyword evidence="11" id="KW-1278">Translocase</keyword>
<evidence type="ECO:0000256" key="14">
    <source>
        <dbReference type="ARBA" id="ARBA00023136"/>
    </source>
</evidence>
<feature type="transmembrane region" description="Helical" evidence="15">
    <location>
        <begin position="766"/>
        <end position="786"/>
    </location>
</feature>